<proteinExistence type="inferred from homology"/>
<feature type="domain" description="Pectinesterase catalytic" evidence="9">
    <location>
        <begin position="29"/>
        <end position="273"/>
    </location>
</feature>
<dbReference type="Gene3D" id="2.160.20.10">
    <property type="entry name" value="Single-stranded right-handed beta-helix, Pectin lyase-like"/>
    <property type="match status" value="1"/>
</dbReference>
<evidence type="ECO:0000313" key="10">
    <source>
        <dbReference type="EMBL" id="CAK9166724.1"/>
    </source>
</evidence>
<reference evidence="10 11" key="1">
    <citation type="submission" date="2024-02" db="EMBL/GenBank/DDBJ databases">
        <authorList>
            <person name="Vignale AGUSTIN F."/>
            <person name="Sosa J E."/>
            <person name="Modenutti C."/>
        </authorList>
    </citation>
    <scope>NUCLEOTIDE SEQUENCE [LARGE SCALE GENOMIC DNA]</scope>
</reference>
<evidence type="ECO:0000256" key="5">
    <source>
        <dbReference type="ARBA" id="ARBA00023085"/>
    </source>
</evidence>
<dbReference type="GO" id="GO:0030599">
    <property type="term" value="F:pectinesterase activity"/>
    <property type="evidence" value="ECO:0007669"/>
    <property type="project" value="UniProtKB-EC"/>
</dbReference>
<comment type="similarity">
    <text evidence="2">Belongs to the pectinesterase family.</text>
</comment>
<keyword evidence="6" id="KW-0325">Glycoprotein</keyword>
<dbReference type="Pfam" id="PF01095">
    <property type="entry name" value="Pectinesterase"/>
    <property type="match status" value="1"/>
</dbReference>
<evidence type="ECO:0000313" key="11">
    <source>
        <dbReference type="Proteomes" id="UP001642360"/>
    </source>
</evidence>
<name>A0ABC8TIC5_9AQUA</name>
<keyword evidence="5" id="KW-0063">Aspartyl esterase</keyword>
<dbReference type="Proteomes" id="UP001642360">
    <property type="component" value="Unassembled WGS sequence"/>
</dbReference>
<dbReference type="EC" id="3.1.1.11" evidence="3"/>
<dbReference type="InterPro" id="IPR000070">
    <property type="entry name" value="Pectinesterase_cat"/>
</dbReference>
<accession>A0ABC8TIC5</accession>
<evidence type="ECO:0000259" key="9">
    <source>
        <dbReference type="Pfam" id="PF01095"/>
    </source>
</evidence>
<comment type="catalytic activity">
    <reaction evidence="7">
        <text>[(1-&gt;4)-alpha-D-galacturonosyl methyl ester](n) + n H2O = [(1-&gt;4)-alpha-D-galacturonosyl](n) + n methanol + n H(+)</text>
        <dbReference type="Rhea" id="RHEA:22380"/>
        <dbReference type="Rhea" id="RHEA-COMP:14570"/>
        <dbReference type="Rhea" id="RHEA-COMP:14573"/>
        <dbReference type="ChEBI" id="CHEBI:15377"/>
        <dbReference type="ChEBI" id="CHEBI:15378"/>
        <dbReference type="ChEBI" id="CHEBI:17790"/>
        <dbReference type="ChEBI" id="CHEBI:140522"/>
        <dbReference type="ChEBI" id="CHEBI:140523"/>
        <dbReference type="EC" id="3.1.1.11"/>
    </reaction>
</comment>
<evidence type="ECO:0000256" key="7">
    <source>
        <dbReference type="ARBA" id="ARBA00047928"/>
    </source>
</evidence>
<dbReference type="AlphaFoldDB" id="A0ABC8TIC5"/>
<sequence length="278" mass="30472">MVMSVSFSFSKAIDCKLNQNDAAKVANTITVDKSGHGNFMTIQEAVDHIPLNNDQWIRIHANPGIYTEKVTIPEDKPCILLEGSGYSQTTITWNDHSRTDTSATFTVSPDNFVAKGIAFKNSYNRPVQQTAEAENAWTQALAVRIYGDKSAFHQCAFMGFQDTIWDVKGRHYFNSCYIEGAVDFIWGSGQSLYEDCSINSTAGRLAPLSSEGFITAQGRQSPDDPSGFVFSGGSISGTGKTYLGRAYGPYSRVIFHGTTLGAVVVPQGWNAWKFQGQE</sequence>
<dbReference type="InterPro" id="IPR011050">
    <property type="entry name" value="Pectin_lyase_fold/virulence"/>
</dbReference>
<evidence type="ECO:0000256" key="3">
    <source>
        <dbReference type="ARBA" id="ARBA00013229"/>
    </source>
</evidence>
<keyword evidence="11" id="KW-1185">Reference proteome</keyword>
<dbReference type="FunFam" id="2.160.20.10:FF:000013">
    <property type="entry name" value="Pectinesterase"/>
    <property type="match status" value="1"/>
</dbReference>
<comment type="function">
    <text evidence="8">Acts in the modification of cell walls via demethylesterification of cell wall pectin.</text>
</comment>
<organism evidence="10 11">
    <name type="scientific">Ilex paraguariensis</name>
    <name type="common">yerba mate</name>
    <dbReference type="NCBI Taxonomy" id="185542"/>
    <lineage>
        <taxon>Eukaryota</taxon>
        <taxon>Viridiplantae</taxon>
        <taxon>Streptophyta</taxon>
        <taxon>Embryophyta</taxon>
        <taxon>Tracheophyta</taxon>
        <taxon>Spermatophyta</taxon>
        <taxon>Magnoliopsida</taxon>
        <taxon>eudicotyledons</taxon>
        <taxon>Gunneridae</taxon>
        <taxon>Pentapetalae</taxon>
        <taxon>asterids</taxon>
        <taxon>campanulids</taxon>
        <taxon>Aquifoliales</taxon>
        <taxon>Aquifoliaceae</taxon>
        <taxon>Ilex</taxon>
    </lineage>
</organism>
<evidence type="ECO:0000256" key="4">
    <source>
        <dbReference type="ARBA" id="ARBA00022801"/>
    </source>
</evidence>
<dbReference type="InterPro" id="IPR012334">
    <property type="entry name" value="Pectin_lyas_fold"/>
</dbReference>
<keyword evidence="4" id="KW-0378">Hydrolase</keyword>
<gene>
    <name evidence="10" type="ORF">ILEXP_LOCUS35962</name>
</gene>
<dbReference type="SUPFAM" id="SSF51126">
    <property type="entry name" value="Pectin lyase-like"/>
    <property type="match status" value="1"/>
</dbReference>
<dbReference type="PANTHER" id="PTHR31321">
    <property type="entry name" value="ACYL-COA THIOESTER HYDROLASE YBHC-RELATED"/>
    <property type="match status" value="1"/>
</dbReference>
<evidence type="ECO:0000256" key="2">
    <source>
        <dbReference type="ARBA" id="ARBA00008891"/>
    </source>
</evidence>
<evidence type="ECO:0000256" key="6">
    <source>
        <dbReference type="ARBA" id="ARBA00023180"/>
    </source>
</evidence>
<evidence type="ECO:0000256" key="8">
    <source>
        <dbReference type="ARBA" id="ARBA00057335"/>
    </source>
</evidence>
<comment type="caution">
    <text evidence="10">The sequence shown here is derived from an EMBL/GenBank/DDBJ whole genome shotgun (WGS) entry which is preliminary data.</text>
</comment>
<protein>
    <recommendedName>
        <fullName evidence="3">pectinesterase</fullName>
        <ecNumber evidence="3">3.1.1.11</ecNumber>
    </recommendedName>
</protein>
<comment type="pathway">
    <text evidence="1">Glycan metabolism; pectin degradation; 2-dehydro-3-deoxy-D-gluconate from pectin: step 1/5.</text>
</comment>
<evidence type="ECO:0000256" key="1">
    <source>
        <dbReference type="ARBA" id="ARBA00005184"/>
    </source>
</evidence>
<dbReference type="PANTHER" id="PTHR31321:SF120">
    <property type="entry name" value="PECTINESTERASE 52-RELATED"/>
    <property type="match status" value="1"/>
</dbReference>
<dbReference type="EMBL" id="CAUOFW020004669">
    <property type="protein sequence ID" value="CAK9166724.1"/>
    <property type="molecule type" value="Genomic_DNA"/>
</dbReference>